<feature type="domain" description="CAAX prenyl protease 2/Lysostaphin resistance protein A-like" evidence="2">
    <location>
        <begin position="73"/>
        <end position="235"/>
    </location>
</feature>
<dbReference type="Proteomes" id="UP000307749">
    <property type="component" value="Unassembled WGS sequence"/>
</dbReference>
<evidence type="ECO:0000256" key="1">
    <source>
        <dbReference type="SAM" id="Phobius"/>
    </source>
</evidence>
<keyword evidence="1" id="KW-0812">Transmembrane</keyword>
<dbReference type="Pfam" id="PF02517">
    <property type="entry name" value="Rce1-like"/>
    <property type="match status" value="1"/>
</dbReference>
<feature type="transmembrane region" description="Helical" evidence="1">
    <location>
        <begin position="255"/>
        <end position="276"/>
    </location>
</feature>
<feature type="transmembrane region" description="Helical" evidence="1">
    <location>
        <begin position="102"/>
        <end position="120"/>
    </location>
</feature>
<dbReference type="AlphaFoldDB" id="A0A4S3KN18"/>
<organism evidence="3 4">
    <name type="scientific">Metallibacterium scheffleri</name>
    <dbReference type="NCBI Taxonomy" id="993689"/>
    <lineage>
        <taxon>Bacteria</taxon>
        <taxon>Pseudomonadati</taxon>
        <taxon>Pseudomonadota</taxon>
        <taxon>Gammaproteobacteria</taxon>
        <taxon>Lysobacterales</taxon>
        <taxon>Rhodanobacteraceae</taxon>
        <taxon>Metallibacterium</taxon>
    </lineage>
</organism>
<dbReference type="GO" id="GO:0080120">
    <property type="term" value="P:CAAX-box protein maturation"/>
    <property type="evidence" value="ECO:0007669"/>
    <property type="project" value="UniProtKB-ARBA"/>
</dbReference>
<feature type="transmembrane region" description="Helical" evidence="1">
    <location>
        <begin position="140"/>
        <end position="160"/>
    </location>
</feature>
<gene>
    <name evidence="3" type="ORF">B1806_09990</name>
</gene>
<keyword evidence="1" id="KW-1133">Transmembrane helix</keyword>
<feature type="transmembrane region" description="Helical" evidence="1">
    <location>
        <begin position="227"/>
        <end position="249"/>
    </location>
</feature>
<evidence type="ECO:0000313" key="3">
    <source>
        <dbReference type="EMBL" id="THD09818.1"/>
    </source>
</evidence>
<dbReference type="OrthoDB" id="847268at2"/>
<accession>A0A4S3KN18</accession>
<feature type="transmembrane region" description="Helical" evidence="1">
    <location>
        <begin position="172"/>
        <end position="190"/>
    </location>
</feature>
<evidence type="ECO:0000259" key="2">
    <source>
        <dbReference type="Pfam" id="PF02517"/>
    </source>
</evidence>
<keyword evidence="1" id="KW-0472">Membrane</keyword>
<keyword evidence="4" id="KW-1185">Reference proteome</keyword>
<reference evidence="3 4" key="1">
    <citation type="submission" date="2017-02" db="EMBL/GenBank/DDBJ databases">
        <title>Whole genome sequencing of Metallibacterium scheffleri DSM 24874 (T).</title>
        <authorList>
            <person name="Kumar S."/>
            <person name="Patil P."/>
            <person name="Patil P.B."/>
        </authorList>
    </citation>
    <scope>NUCLEOTIDE SEQUENCE [LARGE SCALE GENOMIC DNA]</scope>
    <source>
        <strain evidence="3 4">DSM 24874</strain>
    </source>
</reference>
<dbReference type="GO" id="GO:0004175">
    <property type="term" value="F:endopeptidase activity"/>
    <property type="evidence" value="ECO:0007669"/>
    <property type="project" value="UniProtKB-ARBA"/>
</dbReference>
<feature type="transmembrane region" description="Helical" evidence="1">
    <location>
        <begin position="75"/>
        <end position="95"/>
    </location>
</feature>
<dbReference type="EMBL" id="MWQO01000035">
    <property type="protein sequence ID" value="THD09818.1"/>
    <property type="molecule type" value="Genomic_DNA"/>
</dbReference>
<protein>
    <recommendedName>
        <fullName evidence="2">CAAX prenyl protease 2/Lysostaphin resistance protein A-like domain-containing protein</fullName>
    </recommendedName>
</protein>
<feature type="transmembrane region" description="Helical" evidence="1">
    <location>
        <begin position="31"/>
        <end position="55"/>
    </location>
</feature>
<feature type="transmembrane region" description="Helical" evidence="1">
    <location>
        <begin position="196"/>
        <end position="215"/>
    </location>
</feature>
<proteinExistence type="predicted"/>
<dbReference type="InterPro" id="IPR003675">
    <property type="entry name" value="Rce1/LyrA-like_dom"/>
</dbReference>
<comment type="caution">
    <text evidence="3">The sequence shown here is derived from an EMBL/GenBank/DDBJ whole genome shotgun (WGS) entry which is preliminary data.</text>
</comment>
<name>A0A4S3KN18_9GAMM</name>
<sequence>MDQSRAPSLLEFWRHPQLASDPFARLRIGDWIGWVCLMLVLSYMGEAVSVGALHLLGHALPADRFIMHMVSHPSWRFAALLLVAPVLEELTFRCFLSTSPRALAIGLGFAGVFVAGQVIQGVRTLAGTPPLLPHDIALHYFLNLLIGLPIAALLAGVAWVARRGLLRGMRRFAPWAVWTSVLLFAAAHMFNFGVGYQFWLLWLTLPQLMAGLVLTHLRVQYGLRWSIAAHLAFDWALVLVAWTHHAAALGVPMKILAGLFSLLMLAMIVRGLFFLFRRGVLRPQSAVA</sequence>
<dbReference type="STRING" id="993689.GCA_002077135_02995"/>
<dbReference type="RefSeq" id="WP_081129028.1">
    <property type="nucleotide sequence ID" value="NZ_DAHXOC010000007.1"/>
</dbReference>
<evidence type="ECO:0000313" key="4">
    <source>
        <dbReference type="Proteomes" id="UP000307749"/>
    </source>
</evidence>